<dbReference type="AlphaFoldDB" id="A0A0B7FV85"/>
<dbReference type="GO" id="GO:0005524">
    <property type="term" value="F:ATP binding"/>
    <property type="evidence" value="ECO:0007669"/>
    <property type="project" value="UniProtKB-KW"/>
</dbReference>
<keyword evidence="5" id="KW-0418">Kinase</keyword>
<dbReference type="InterPro" id="IPR011009">
    <property type="entry name" value="Kinase-like_dom_sf"/>
</dbReference>
<evidence type="ECO:0000256" key="3">
    <source>
        <dbReference type="ARBA" id="ARBA00022840"/>
    </source>
</evidence>
<evidence type="ECO:0000313" key="6">
    <source>
        <dbReference type="Proteomes" id="UP000059188"/>
    </source>
</evidence>
<keyword evidence="2" id="KW-0547">Nucleotide-binding</keyword>
<dbReference type="InterPro" id="IPR000719">
    <property type="entry name" value="Prot_kinase_dom"/>
</dbReference>
<dbReference type="OrthoDB" id="413582at2759"/>
<dbReference type="PROSITE" id="PS00108">
    <property type="entry name" value="PROTEIN_KINASE_ST"/>
    <property type="match status" value="1"/>
</dbReference>
<keyword evidence="1" id="KW-0723">Serine/threonine-protein kinase</keyword>
<dbReference type="Proteomes" id="UP000059188">
    <property type="component" value="Unassembled WGS sequence"/>
</dbReference>
<dbReference type="EMBL" id="LN679142">
    <property type="protein sequence ID" value="CEL60143.1"/>
    <property type="molecule type" value="Genomic_DNA"/>
</dbReference>
<proteinExistence type="predicted"/>
<dbReference type="GO" id="GO:0004674">
    <property type="term" value="F:protein serine/threonine kinase activity"/>
    <property type="evidence" value="ECO:0007669"/>
    <property type="project" value="UniProtKB-KW"/>
</dbReference>
<dbReference type="SUPFAM" id="SSF56112">
    <property type="entry name" value="Protein kinase-like (PK-like)"/>
    <property type="match status" value="1"/>
</dbReference>
<dbReference type="PANTHER" id="PTHR24055">
    <property type="entry name" value="MITOGEN-ACTIVATED PROTEIN KINASE"/>
    <property type="match status" value="1"/>
</dbReference>
<sequence>MDLDSEGSDQYSFASSEADVYDDNQIQAEGIHATIYRSENDDSDGNLQARVNHNKFRAIKAVTAFKNARLEPHDIRSEAYALARLRHINIIQLLDASYSQQQKLFQISMPFIPLTLHNLLESPRCSPYLLPEHESGQAPRLNLQTLSRFRTLAKTLLFQIVSAVAFLHTNSQPIAHRDLKPSNILIQPDGCVKLIDFGISWEGRPRGYGASFEEEDHCKNGNGRLNGFSNAPKPEWDEIPERMCCQVSSGPYRAPELLFAPRQYDASALDLWSLGVLASSFFTSLRFEPKDTVSDLEEFDWDALVPKNEGAHDTDLMNKFPDETAPFNVPPSVTTANRAGSWHRIALFDSTRGEIGLIASIFKLLGTPTETTWPGFTTLPAASALIFNPVSPRPLRPLLPNLMPDESSTGSAVGLGCMQDRESVVDLIERLIRYPPQSRASASDLLHHAYFHQGSPLILPPEYDYTDYNRQEPREDLNTLVELISQIIAMSSDEDSNQLE</sequence>
<protein>
    <submittedName>
        <fullName evidence="5">Cyclin-dependent kinase 11B</fullName>
    </submittedName>
</protein>
<dbReference type="Pfam" id="PF00069">
    <property type="entry name" value="Pkinase"/>
    <property type="match status" value="1"/>
</dbReference>
<dbReference type="STRING" id="1108050.A0A0B7FV85"/>
<reference evidence="5 6" key="1">
    <citation type="submission" date="2014-11" db="EMBL/GenBank/DDBJ databases">
        <authorList>
            <person name="Wibberg Daniel"/>
        </authorList>
    </citation>
    <scope>NUCLEOTIDE SEQUENCE [LARGE SCALE GENOMIC DNA]</scope>
    <source>
        <strain evidence="5">Rhizoctonia solani AG1-IB 7/3/14</strain>
    </source>
</reference>
<keyword evidence="3" id="KW-0067">ATP-binding</keyword>
<keyword evidence="6" id="KW-1185">Reference proteome</keyword>
<dbReference type="PROSITE" id="PS50011">
    <property type="entry name" value="PROTEIN_KINASE_DOM"/>
    <property type="match status" value="1"/>
</dbReference>
<name>A0A0B7FV85_THACB</name>
<dbReference type="SMART" id="SM00220">
    <property type="entry name" value="S_TKc"/>
    <property type="match status" value="1"/>
</dbReference>
<gene>
    <name evidence="5" type="ORF">RSOLAG1IB_09392</name>
</gene>
<evidence type="ECO:0000256" key="1">
    <source>
        <dbReference type="ARBA" id="ARBA00022527"/>
    </source>
</evidence>
<evidence type="ECO:0000313" key="5">
    <source>
        <dbReference type="EMBL" id="CEL60143.1"/>
    </source>
</evidence>
<accession>A0A0B7FV85</accession>
<dbReference type="InterPro" id="IPR008271">
    <property type="entry name" value="Ser/Thr_kinase_AS"/>
</dbReference>
<keyword evidence="5" id="KW-0808">Transferase</keyword>
<dbReference type="InterPro" id="IPR050117">
    <property type="entry name" value="MAPK"/>
</dbReference>
<evidence type="ECO:0000256" key="2">
    <source>
        <dbReference type="ARBA" id="ARBA00022741"/>
    </source>
</evidence>
<organism evidence="5 6">
    <name type="scientific">Thanatephorus cucumeris (strain AG1-IB / isolate 7/3/14)</name>
    <name type="common">Lettuce bottom rot fungus</name>
    <name type="synonym">Rhizoctonia solani</name>
    <dbReference type="NCBI Taxonomy" id="1108050"/>
    <lineage>
        <taxon>Eukaryota</taxon>
        <taxon>Fungi</taxon>
        <taxon>Dikarya</taxon>
        <taxon>Basidiomycota</taxon>
        <taxon>Agaricomycotina</taxon>
        <taxon>Agaricomycetes</taxon>
        <taxon>Cantharellales</taxon>
        <taxon>Ceratobasidiaceae</taxon>
        <taxon>Rhizoctonia</taxon>
        <taxon>Rhizoctonia solani AG-1</taxon>
    </lineage>
</organism>
<dbReference type="Gene3D" id="1.10.510.10">
    <property type="entry name" value="Transferase(Phosphotransferase) domain 1"/>
    <property type="match status" value="1"/>
</dbReference>
<feature type="domain" description="Protein kinase" evidence="4">
    <location>
        <begin position="21"/>
        <end position="451"/>
    </location>
</feature>
<evidence type="ECO:0000259" key="4">
    <source>
        <dbReference type="PROSITE" id="PS50011"/>
    </source>
</evidence>